<dbReference type="EMBL" id="CP060711">
    <property type="protein sequence ID" value="QNN47993.1"/>
    <property type="molecule type" value="Genomic_DNA"/>
</dbReference>
<evidence type="ECO:0000313" key="4">
    <source>
        <dbReference type="Proteomes" id="UP000515977"/>
    </source>
</evidence>
<proteinExistence type="predicted"/>
<evidence type="ECO:0000313" key="3">
    <source>
        <dbReference type="EMBL" id="QNN47993.1"/>
    </source>
</evidence>
<accession>A0A7G9QXB8</accession>
<evidence type="ECO:0000256" key="1">
    <source>
        <dbReference type="SAM" id="MobiDB-lite"/>
    </source>
</evidence>
<organism evidence="3 4">
    <name type="scientific">Thermomonas brevis</name>
    <dbReference type="NCBI Taxonomy" id="215691"/>
    <lineage>
        <taxon>Bacteria</taxon>
        <taxon>Pseudomonadati</taxon>
        <taxon>Pseudomonadota</taxon>
        <taxon>Gammaproteobacteria</taxon>
        <taxon>Lysobacterales</taxon>
        <taxon>Lysobacteraceae</taxon>
        <taxon>Thermomonas</taxon>
    </lineage>
</organism>
<feature type="signal peptide" evidence="2">
    <location>
        <begin position="1"/>
        <end position="21"/>
    </location>
</feature>
<keyword evidence="2" id="KW-0732">Signal</keyword>
<feature type="region of interest" description="Disordered" evidence="1">
    <location>
        <begin position="54"/>
        <end position="88"/>
    </location>
</feature>
<dbReference type="RefSeq" id="WP_187571736.1">
    <property type="nucleotide sequence ID" value="NZ_CP060711.1"/>
</dbReference>
<feature type="chain" id="PRO_5028819316" evidence="2">
    <location>
        <begin position="22"/>
        <end position="88"/>
    </location>
</feature>
<dbReference type="KEGG" id="tbv:H9L17_07700"/>
<reference evidence="3 4" key="1">
    <citation type="submission" date="2020-08" db="EMBL/GenBank/DDBJ databases">
        <title>Genome sequence of Thermomonas brevis KACC 16975T.</title>
        <authorList>
            <person name="Hyun D.-W."/>
            <person name="Bae J.-W."/>
        </authorList>
    </citation>
    <scope>NUCLEOTIDE SEQUENCE [LARGE SCALE GENOMIC DNA]</scope>
    <source>
        <strain evidence="3 4">KACC 16975</strain>
    </source>
</reference>
<protein>
    <submittedName>
        <fullName evidence="3">Uncharacterized protein</fullName>
    </submittedName>
</protein>
<sequence length="88" mass="8987">MNTRHLLIASLLLAFAIDVMAQDKKPVDAAAKPAPVVVSAQALPAAAAKASAVNAADKPAQPQPQSLRAAKKKTGGGQTEDDLYVGVK</sequence>
<gene>
    <name evidence="3" type="ORF">H9L17_07700</name>
</gene>
<evidence type="ECO:0000256" key="2">
    <source>
        <dbReference type="SAM" id="SignalP"/>
    </source>
</evidence>
<name>A0A7G9QXB8_9GAMM</name>
<dbReference type="Proteomes" id="UP000515977">
    <property type="component" value="Chromosome"/>
</dbReference>
<keyword evidence="4" id="KW-1185">Reference proteome</keyword>
<feature type="compositionally biased region" description="Acidic residues" evidence="1">
    <location>
        <begin position="79"/>
        <end position="88"/>
    </location>
</feature>
<dbReference type="AlphaFoldDB" id="A0A7G9QXB8"/>